<evidence type="ECO:0000256" key="1">
    <source>
        <dbReference type="SAM" id="MobiDB-lite"/>
    </source>
</evidence>
<name>A0AAV5D6R6_ELECO</name>
<reference evidence="2" key="1">
    <citation type="journal article" date="2018" name="DNA Res.">
        <title>Multiple hybrid de novo genome assembly of finger millet, an orphan allotetraploid crop.</title>
        <authorList>
            <person name="Hatakeyama M."/>
            <person name="Aluri S."/>
            <person name="Balachadran M.T."/>
            <person name="Sivarajan S.R."/>
            <person name="Patrignani A."/>
            <person name="Gruter S."/>
            <person name="Poveda L."/>
            <person name="Shimizu-Inatsugi R."/>
            <person name="Baeten J."/>
            <person name="Francoijs K.J."/>
            <person name="Nataraja K.N."/>
            <person name="Reddy Y.A.N."/>
            <person name="Phadnis S."/>
            <person name="Ravikumar R.L."/>
            <person name="Schlapbach R."/>
            <person name="Sreeman S.M."/>
            <person name="Shimizu K.K."/>
        </authorList>
    </citation>
    <scope>NUCLEOTIDE SEQUENCE</scope>
</reference>
<comment type="caution">
    <text evidence="2">The sequence shown here is derived from an EMBL/GenBank/DDBJ whole genome shotgun (WGS) entry which is preliminary data.</text>
</comment>
<dbReference type="Proteomes" id="UP001054889">
    <property type="component" value="Unassembled WGS sequence"/>
</dbReference>
<accession>A0AAV5D6R6</accession>
<feature type="compositionally biased region" description="Basic residues" evidence="1">
    <location>
        <begin position="34"/>
        <end position="43"/>
    </location>
</feature>
<feature type="region of interest" description="Disordered" evidence="1">
    <location>
        <begin position="33"/>
        <end position="93"/>
    </location>
</feature>
<sequence length="145" mass="16159">MCLKIEAWLCFGPGPDQEDDYCYSSAKGGSLMMSHHHNHHHHAGGGPSHDQRDPYAHHANGRAHRQLPVAADEEDRKASNDARRGHATKDVHAQEKAYAYSAGNDGLLRHPATNVRGVADAAGHGAHYYYQQREPAHTGEYYRYH</sequence>
<feature type="compositionally biased region" description="Basic and acidic residues" evidence="1">
    <location>
        <begin position="74"/>
        <end position="93"/>
    </location>
</feature>
<protein>
    <submittedName>
        <fullName evidence="2">Uncharacterized protein</fullName>
    </submittedName>
</protein>
<evidence type="ECO:0000313" key="3">
    <source>
        <dbReference type="Proteomes" id="UP001054889"/>
    </source>
</evidence>
<organism evidence="2 3">
    <name type="scientific">Eleusine coracana subsp. coracana</name>
    <dbReference type="NCBI Taxonomy" id="191504"/>
    <lineage>
        <taxon>Eukaryota</taxon>
        <taxon>Viridiplantae</taxon>
        <taxon>Streptophyta</taxon>
        <taxon>Embryophyta</taxon>
        <taxon>Tracheophyta</taxon>
        <taxon>Spermatophyta</taxon>
        <taxon>Magnoliopsida</taxon>
        <taxon>Liliopsida</taxon>
        <taxon>Poales</taxon>
        <taxon>Poaceae</taxon>
        <taxon>PACMAD clade</taxon>
        <taxon>Chloridoideae</taxon>
        <taxon>Cynodonteae</taxon>
        <taxon>Eleusininae</taxon>
        <taxon>Eleusine</taxon>
    </lineage>
</organism>
<proteinExistence type="predicted"/>
<reference evidence="2" key="2">
    <citation type="submission" date="2021-12" db="EMBL/GenBank/DDBJ databases">
        <title>Resequencing data analysis of finger millet.</title>
        <authorList>
            <person name="Hatakeyama M."/>
            <person name="Aluri S."/>
            <person name="Balachadran M.T."/>
            <person name="Sivarajan S.R."/>
            <person name="Poveda L."/>
            <person name="Shimizu-Inatsugi R."/>
            <person name="Schlapbach R."/>
            <person name="Sreeman S.M."/>
            <person name="Shimizu K.K."/>
        </authorList>
    </citation>
    <scope>NUCLEOTIDE SEQUENCE</scope>
</reference>
<dbReference type="EMBL" id="BQKI01000012">
    <property type="protein sequence ID" value="GJN05858.1"/>
    <property type="molecule type" value="Genomic_DNA"/>
</dbReference>
<gene>
    <name evidence="2" type="primary">ga23527</name>
    <name evidence="2" type="ORF">PR202_ga23527</name>
</gene>
<dbReference type="AlphaFoldDB" id="A0AAV5D6R6"/>
<keyword evidence="3" id="KW-1185">Reference proteome</keyword>
<evidence type="ECO:0000313" key="2">
    <source>
        <dbReference type="EMBL" id="GJN05858.1"/>
    </source>
</evidence>